<accession>L2GXY2</accession>
<organism evidence="2 3">
    <name type="scientific">Vavraia culicis (isolate floridensis)</name>
    <name type="common">Microsporidian parasite</name>
    <dbReference type="NCBI Taxonomy" id="948595"/>
    <lineage>
        <taxon>Eukaryota</taxon>
        <taxon>Fungi</taxon>
        <taxon>Fungi incertae sedis</taxon>
        <taxon>Microsporidia</taxon>
        <taxon>Pleistophoridae</taxon>
        <taxon>Vavraia</taxon>
    </lineage>
</organism>
<dbReference type="STRING" id="948595.L2GXY2"/>
<dbReference type="RefSeq" id="XP_008073113.1">
    <property type="nucleotide sequence ID" value="XM_008074922.1"/>
</dbReference>
<dbReference type="OMA" id="DPYGCIN"/>
<proteinExistence type="predicted"/>
<reference evidence="3" key="1">
    <citation type="submission" date="2011-03" db="EMBL/GenBank/DDBJ databases">
        <title>The genome sequence of Vavraia culicis strain floridensis.</title>
        <authorList>
            <consortium name="The Broad Institute Genome Sequencing Platform"/>
            <person name="Cuomo C."/>
            <person name="Becnel J."/>
            <person name="Sanscrainte N."/>
            <person name="Young S.K."/>
            <person name="Zeng Q."/>
            <person name="Gargeya S."/>
            <person name="Fitzgerald M."/>
            <person name="Haas B."/>
            <person name="Abouelleil A."/>
            <person name="Alvarado L."/>
            <person name="Arachchi H.M."/>
            <person name="Berlin A."/>
            <person name="Chapman S.B."/>
            <person name="Gearin G."/>
            <person name="Goldberg J."/>
            <person name="Griggs A."/>
            <person name="Gujja S."/>
            <person name="Hansen M."/>
            <person name="Heiman D."/>
            <person name="Howarth C."/>
            <person name="Larimer J."/>
            <person name="Lui A."/>
            <person name="MacDonald P.J.P."/>
            <person name="McCowen C."/>
            <person name="Montmayeur A."/>
            <person name="Murphy C."/>
            <person name="Neiman D."/>
            <person name="Pearson M."/>
            <person name="Priest M."/>
            <person name="Roberts A."/>
            <person name="Saif S."/>
            <person name="Shea T."/>
            <person name="Sisk P."/>
            <person name="Stolte C."/>
            <person name="Sykes S."/>
            <person name="Wortman J."/>
            <person name="Nusbaum C."/>
            <person name="Birren B."/>
        </authorList>
    </citation>
    <scope>NUCLEOTIDE SEQUENCE [LARGE SCALE GENOMIC DNA]</scope>
    <source>
        <strain evidence="3">floridensis</strain>
    </source>
</reference>
<dbReference type="EMBL" id="GL877404">
    <property type="protein sequence ID" value="ELA48484.1"/>
    <property type="molecule type" value="Genomic_DNA"/>
</dbReference>
<name>L2GXY2_VAVCU</name>
<dbReference type="OrthoDB" id="287041at2759"/>
<evidence type="ECO:0000259" key="1">
    <source>
        <dbReference type="Pfam" id="PF03031"/>
    </source>
</evidence>
<dbReference type="HOGENOM" id="CLU_078273_0_0_1"/>
<evidence type="ECO:0000313" key="2">
    <source>
        <dbReference type="EMBL" id="ELA48484.1"/>
    </source>
</evidence>
<evidence type="ECO:0000313" key="3">
    <source>
        <dbReference type="Proteomes" id="UP000011081"/>
    </source>
</evidence>
<dbReference type="VEuPathDB" id="MicrosporidiaDB:VCUG_00093"/>
<keyword evidence="3" id="KW-1185">Reference proteome</keyword>
<dbReference type="GeneID" id="19877984"/>
<dbReference type="Proteomes" id="UP000011081">
    <property type="component" value="Unassembled WGS sequence"/>
</dbReference>
<feature type="domain" description="FCP1 homology" evidence="1">
    <location>
        <begin position="70"/>
        <end position="178"/>
    </location>
</feature>
<dbReference type="Pfam" id="PF03031">
    <property type="entry name" value="NIF"/>
    <property type="match status" value="1"/>
</dbReference>
<dbReference type="SUPFAM" id="SSF56784">
    <property type="entry name" value="HAD-like"/>
    <property type="match status" value="1"/>
</dbReference>
<dbReference type="AlphaFoldDB" id="L2GXY2"/>
<dbReference type="InterPro" id="IPR004274">
    <property type="entry name" value="FCP1_dom"/>
</dbReference>
<dbReference type="InParanoid" id="L2GXY2"/>
<gene>
    <name evidence="2" type="ORF">VCUG_00093</name>
</gene>
<protein>
    <recommendedName>
        <fullName evidence="1">FCP1 homology domain-containing protein</fullName>
    </recommendedName>
</protein>
<dbReference type="InterPro" id="IPR036412">
    <property type="entry name" value="HAD-like_sf"/>
</dbReference>
<dbReference type="FunCoup" id="L2GXY2">
    <property type="interactions" value="10"/>
</dbReference>
<sequence>MVRYLSSFLDVGKIDSKPQISITSIFARFKKSVSLIPTPPKHMLPPQQQKKPVILFNPENLLIKRYPSFLNLKVVVRPYSDIFLFDLAQNYELISYGTFTPTESKFIYKHLDPYGCINYRINTDRVDLNRNMDELIVIETENQQWNKMYDGNILRVEQWNGKEDERLFLLDQFLCNLLYTDKKSWLSTLRSYLNAPFFQTYEKVQRRLFFSKNFFSPSYDTFITQVKNDKVKEFERAKLVMDEQIRKDKTISDWIKPVFGLIRQLVL</sequence>
<dbReference type="Gene3D" id="3.40.50.1000">
    <property type="entry name" value="HAD superfamily/HAD-like"/>
    <property type="match status" value="1"/>
</dbReference>
<dbReference type="InterPro" id="IPR023214">
    <property type="entry name" value="HAD_sf"/>
</dbReference>